<dbReference type="Pfam" id="PF00005">
    <property type="entry name" value="ABC_tran"/>
    <property type="match status" value="2"/>
</dbReference>
<dbReference type="SUPFAM" id="SSF52540">
    <property type="entry name" value="P-loop containing nucleoside triphosphate hydrolases"/>
    <property type="match status" value="2"/>
</dbReference>
<dbReference type="GO" id="GO:0140359">
    <property type="term" value="F:ABC-type transporter activity"/>
    <property type="evidence" value="ECO:0007669"/>
    <property type="project" value="InterPro"/>
</dbReference>
<dbReference type="PANTHER" id="PTHR19229">
    <property type="entry name" value="ATP-BINDING CASSETTE TRANSPORTER SUBFAMILY A ABCA"/>
    <property type="match status" value="1"/>
</dbReference>
<dbReference type="Gene3D" id="3.40.50.300">
    <property type="entry name" value="P-loop containing nucleotide triphosphate hydrolases"/>
    <property type="match status" value="3"/>
</dbReference>
<comment type="subcellular location">
    <subcellularLocation>
        <location evidence="1">Membrane</location>
        <topology evidence="1">Multi-pass membrane protein</topology>
    </subcellularLocation>
</comment>
<dbReference type="GO" id="GO:0016020">
    <property type="term" value="C:membrane"/>
    <property type="evidence" value="ECO:0007669"/>
    <property type="project" value="UniProtKB-SubCell"/>
</dbReference>
<dbReference type="InterPro" id="IPR027417">
    <property type="entry name" value="P-loop_NTPase"/>
</dbReference>
<evidence type="ECO:0000256" key="3">
    <source>
        <dbReference type="ARBA" id="ARBA00022741"/>
    </source>
</evidence>
<feature type="transmembrane region" description="Helical" evidence="7">
    <location>
        <begin position="1460"/>
        <end position="1478"/>
    </location>
</feature>
<proteinExistence type="predicted"/>
<dbReference type="FunFam" id="3.40.50.300:FF:000264">
    <property type="entry name" value="ATP-binding cassette, sub-family A (ABC1), member 1"/>
    <property type="match status" value="1"/>
</dbReference>
<protein>
    <submittedName>
        <fullName evidence="9">ATP binding cassette subfamily A member 4</fullName>
    </submittedName>
</protein>
<accession>A0A8C4UK35</accession>
<dbReference type="InterPro" id="IPR056264">
    <property type="entry name" value="R2_ABCA1-4-like"/>
</dbReference>
<feature type="transmembrane region" description="Helical" evidence="7">
    <location>
        <begin position="1532"/>
        <end position="1554"/>
    </location>
</feature>
<feature type="transmembrane region" description="Helical" evidence="7">
    <location>
        <begin position="614"/>
        <end position="639"/>
    </location>
</feature>
<feature type="transmembrane region" description="Helical" evidence="7">
    <location>
        <begin position="1379"/>
        <end position="1401"/>
    </location>
</feature>
<dbReference type="InterPro" id="IPR003593">
    <property type="entry name" value="AAA+_ATPase"/>
</dbReference>
<dbReference type="Proteomes" id="UP000694562">
    <property type="component" value="Unplaced"/>
</dbReference>
<dbReference type="GO" id="GO:0005524">
    <property type="term" value="F:ATP binding"/>
    <property type="evidence" value="ECO:0007669"/>
    <property type="project" value="UniProtKB-KW"/>
</dbReference>
<dbReference type="PROSITE" id="PS00211">
    <property type="entry name" value="ABC_TRANSPORTER_1"/>
    <property type="match status" value="1"/>
</dbReference>
<keyword evidence="4" id="KW-0067">ATP-binding</keyword>
<reference evidence="9" key="1">
    <citation type="submission" date="2025-08" db="UniProtKB">
        <authorList>
            <consortium name="Ensembl"/>
        </authorList>
    </citation>
    <scope>IDENTIFICATION</scope>
</reference>
<name>A0A8C4UK35_FALTI</name>
<feature type="transmembrane region" description="Helical" evidence="7">
    <location>
        <begin position="1431"/>
        <end position="1448"/>
    </location>
</feature>
<dbReference type="InterPro" id="IPR003439">
    <property type="entry name" value="ABC_transporter-like_ATP-bd"/>
</dbReference>
<dbReference type="PANTHER" id="PTHR19229:SF190">
    <property type="entry name" value="RETINAL-SPECIFIC PHOSPHOLIPID-TRANSPORTING ATPASE ABCA4"/>
    <property type="match status" value="1"/>
</dbReference>
<sequence>PLSLFLALVWLRKANPLYRQHECHFPNKAMPSAGTLPWLHGIFCNMNNPCFRSPTHGEGPGVVSNYNNSIKQRILFWLQFAYGVPSLTLKDIACSQMLLDRFIIFSSRKALPSVHKAMCALSQESLQRVEDALYANVDFFKLFQLVSINTIILPYVVIFLADISLSSVQNLLTVLQPFIQDGRPESLGHLVSSLSDLFCGYPEGGGSRVLSFNWYEDNNYKAFLGIDSTRKKSSYLYDNTTTPFCNALIQTLESNPLTKIAWSAVKPLLMGKILFAPDSPSVRQILKNANSTFEELERLRLLTKAWEEVGPQLWYFFQNSLQMNMIRVCYNLAGIFSKSGLSPSFIFTKGEENSFGRFGCKHKLCSKESVAFKACLTLDKFEGYLDETQLIHQALHLLEENKFWAGVVFPDIEPTASSLPPHVTYKIRMDIDAVEKTNKIKDRYWDPGPRADPVDDLRYIWGGFAYLQDMIEHGIIKTQTNTEVPLGIYLQQMPYPCFVDDVFMITLNRAFPIFMVLAWIYSVSMTVKSIVLEKEMRLKEAMKNRGITNGVIWCTWFLDSFVVMAVSTFLLTALIMFGQVLHYSSPLLLFLFLLTFITATIMQCFLFSTFFSKANLAAACSGVIYFTLYLPHIVCFVWQDHMTINLKILASLLSQVAFGFGTEYLSRYEEQGLGLQWGNIRTSPLEGDEYSFLFSIKMMLCDAFIYGVLSWYFDNVFPGDYGLPQPWYFPVQESYWLGSRNPKAEKTATPEPTGLIPGVCIQNLVKIFANRPKPAVDGMNITFYEGQITAFLGHNGAGKTTTMSILTGLFPPTSGTVLIGGLDIQTHMDSIRHRLGMCPQYNILFNHLTVAEHILFYSQLKGRSRDEAEQELETMLEDIGLTHKRNEEAQNLSGGMQRKLSVAIAFVGEAKVVVLDEPTSGVDPYSRRSIWDLLLKYRSGRTIILSTHHMDEADILGDRVAIISQGRLFCSGSPVFLKNRFGSGFYLTLVRKMRNTRTGRASVSMDKEGLCLQLSEVIHHHIPEAKLIESIGQELIYLLPNKHFKQRSYASLFRELEETLDDLGLSSFGVSDTPLEEVRDKLKYLLITISPQNIHESAFDKQCLINFSWDCIAGDQNEGKGSRQYKGFQLVHQQIKALLIKRFHHASRSHKDFLAQTVLPGSFVLLSLILTVIIPPFGEYPALTLHPWIYGQQFTFFSNERPGSEQMVSLINAFLNKPGFGNRCMKNQPLPNYPCNNMPTAWNTPSVHPNLSRLLLSQKWSPENPSPSCKCSTDKKLTMLPECPAGAGGLPPPQRVQHSTEILQDLTHRNISDFLVWFNNKGWHAMVSFVNVANNAILRANLRTGQAPEEYGITAINHPLNLTKEQLSEVTVLTTSVDAVVAICVIFAMSFIPASFVLYLIQERVTKAKHLQFISGVSPAIYWITNFMWDIVNYALSAGMVVVIFAGFNKKAYTSPTNLPVLVALLLLYGWAVIPMMYPAASFFNVPSTAYVALSCINLFVGINSSAITFILELFENNPVSNIFFNKTLKNVLIVFPHFCLGRGLIDLAMNQAVTEVYARFGEEHVSNPFQWDFVGKNLVAMAVQGVAFFILNLLMQHRLFSTRWYTAMSPITDEDEDVAEERKRIMSGGNKTDILELQDLTKIYAGRHTPAVDRLCVGIRPGECFGLLGVNGAGKTTTFKMLTGDTDVTSGDAVVAGNSILTHISDVHQNMGYCPQFDAIDDLLTGREHLYLYARLRGVPAEEIKRVLSQGTDFSREIFLSAFLTLIVLTFPLQDEPTTGMDPQSRRFLWDSIVSVLRDGRAVVLTSHSMEECEALCTRLAIMVKGTFKCLGTIQQLKYKFGDGYIVTLKIKAPKYGMPPDPTPAEQFIRMNFPGSLQREKHYNMLQYQICSSSLAKIFRLILSNKENLHIEEYSVSQTTLDQVFVNFAKEQMEDEEILLHPRAAGASREAKVSPALHQQGVA</sequence>
<dbReference type="GO" id="GO:0016887">
    <property type="term" value="F:ATP hydrolysis activity"/>
    <property type="evidence" value="ECO:0007669"/>
    <property type="project" value="InterPro"/>
</dbReference>
<evidence type="ECO:0000256" key="7">
    <source>
        <dbReference type="SAM" id="Phobius"/>
    </source>
</evidence>
<feature type="transmembrane region" description="Helical" evidence="7">
    <location>
        <begin position="510"/>
        <end position="531"/>
    </location>
</feature>
<dbReference type="InterPro" id="IPR026082">
    <property type="entry name" value="ABCA"/>
</dbReference>
<evidence type="ECO:0000259" key="8">
    <source>
        <dbReference type="PROSITE" id="PS50893"/>
    </source>
</evidence>
<dbReference type="InterPro" id="IPR013525">
    <property type="entry name" value="ABC2_TM"/>
</dbReference>
<feature type="domain" description="ABC transporter" evidence="8">
    <location>
        <begin position="1636"/>
        <end position="1851"/>
    </location>
</feature>
<keyword evidence="3" id="KW-0547">Nucleotide-binding</keyword>
<keyword evidence="10" id="KW-1185">Reference proteome</keyword>
<keyword evidence="6 7" id="KW-0472">Membrane</keyword>
<evidence type="ECO:0000256" key="2">
    <source>
        <dbReference type="ARBA" id="ARBA00022692"/>
    </source>
</evidence>
<feature type="transmembrane region" description="Helical" evidence="7">
    <location>
        <begin position="1490"/>
        <end position="1512"/>
    </location>
</feature>
<dbReference type="InterPro" id="IPR017871">
    <property type="entry name" value="ABC_transporter-like_CS"/>
</dbReference>
<dbReference type="GO" id="GO:0005319">
    <property type="term" value="F:lipid transporter activity"/>
    <property type="evidence" value="ECO:0007669"/>
    <property type="project" value="TreeGrafter"/>
</dbReference>
<keyword evidence="5 7" id="KW-1133">Transmembrane helix</keyword>
<dbReference type="PROSITE" id="PS50893">
    <property type="entry name" value="ABC_TRANSPORTER_2"/>
    <property type="match status" value="2"/>
</dbReference>
<organism evidence="9 10">
    <name type="scientific">Falco tinnunculus</name>
    <name type="common">Common kestrel</name>
    <dbReference type="NCBI Taxonomy" id="100819"/>
    <lineage>
        <taxon>Eukaryota</taxon>
        <taxon>Metazoa</taxon>
        <taxon>Chordata</taxon>
        <taxon>Craniata</taxon>
        <taxon>Vertebrata</taxon>
        <taxon>Euteleostomi</taxon>
        <taxon>Archelosauria</taxon>
        <taxon>Archosauria</taxon>
        <taxon>Dinosauria</taxon>
        <taxon>Saurischia</taxon>
        <taxon>Theropoda</taxon>
        <taxon>Coelurosauria</taxon>
        <taxon>Aves</taxon>
        <taxon>Neognathae</taxon>
        <taxon>Neoaves</taxon>
        <taxon>Telluraves</taxon>
        <taxon>Australaves</taxon>
        <taxon>Falconiformes</taxon>
        <taxon>Falconidae</taxon>
        <taxon>Falco</taxon>
    </lineage>
</organism>
<feature type="transmembrane region" description="Helical" evidence="7">
    <location>
        <begin position="1574"/>
        <end position="1595"/>
    </location>
</feature>
<dbReference type="Ensembl" id="ENSFTIT00000014352.1">
    <property type="protein sequence ID" value="ENSFTIP00000013759.1"/>
    <property type="gene ID" value="ENSFTIG00000001678.1"/>
</dbReference>
<evidence type="ECO:0000256" key="5">
    <source>
        <dbReference type="ARBA" id="ARBA00022989"/>
    </source>
</evidence>
<evidence type="ECO:0000256" key="4">
    <source>
        <dbReference type="ARBA" id="ARBA00022840"/>
    </source>
</evidence>
<evidence type="ECO:0000313" key="9">
    <source>
        <dbReference type="Ensembl" id="ENSFTIP00000013759.1"/>
    </source>
</evidence>
<evidence type="ECO:0000256" key="1">
    <source>
        <dbReference type="ARBA" id="ARBA00004141"/>
    </source>
</evidence>
<dbReference type="Pfam" id="PF23321">
    <property type="entry name" value="R1_ABCA1"/>
    <property type="match status" value="1"/>
</dbReference>
<dbReference type="CDD" id="cd03263">
    <property type="entry name" value="ABC_subfamily_A"/>
    <property type="match status" value="2"/>
</dbReference>
<dbReference type="Pfam" id="PF12698">
    <property type="entry name" value="ABC2_membrane_3"/>
    <property type="match status" value="2"/>
</dbReference>
<keyword evidence="2 7" id="KW-0812">Transmembrane</keyword>
<feature type="domain" description="ABC transporter" evidence="8">
    <location>
        <begin position="759"/>
        <end position="990"/>
    </location>
</feature>
<dbReference type="SMART" id="SM00382">
    <property type="entry name" value="AAA"/>
    <property type="match status" value="2"/>
</dbReference>
<evidence type="ECO:0000256" key="6">
    <source>
        <dbReference type="ARBA" id="ARBA00023136"/>
    </source>
</evidence>
<evidence type="ECO:0000313" key="10">
    <source>
        <dbReference type="Proteomes" id="UP000694562"/>
    </source>
</evidence>
<feature type="transmembrane region" description="Helical" evidence="7">
    <location>
        <begin position="587"/>
        <end position="607"/>
    </location>
</feature>
<feature type="transmembrane region" description="Helical" evidence="7">
    <location>
        <begin position="551"/>
        <end position="575"/>
    </location>
</feature>
<reference evidence="9" key="2">
    <citation type="submission" date="2025-09" db="UniProtKB">
        <authorList>
            <consortium name="Ensembl"/>
        </authorList>
    </citation>
    <scope>IDENTIFICATION</scope>
</reference>